<feature type="domain" description="Cytochrome c" evidence="8">
    <location>
        <begin position="79"/>
        <end position="211"/>
    </location>
</feature>
<dbReference type="RefSeq" id="WP_188459596.1">
    <property type="nucleotide sequence ID" value="NZ_BMGM01000014.1"/>
</dbReference>
<comment type="subcellular location">
    <subcellularLocation>
        <location evidence="1">Cell envelope</location>
    </subcellularLocation>
</comment>
<evidence type="ECO:0000256" key="1">
    <source>
        <dbReference type="ARBA" id="ARBA00004196"/>
    </source>
</evidence>
<evidence type="ECO:0000313" key="9">
    <source>
        <dbReference type="EMBL" id="GGE44875.1"/>
    </source>
</evidence>
<evidence type="ECO:0000256" key="4">
    <source>
        <dbReference type="ARBA" id="ARBA00022729"/>
    </source>
</evidence>
<keyword evidence="4" id="KW-0732">Signal</keyword>
<evidence type="ECO:0000256" key="2">
    <source>
        <dbReference type="ARBA" id="ARBA00022617"/>
    </source>
</evidence>
<name>A0ABQ1SL97_9FLAO</name>
<dbReference type="InterPro" id="IPR036909">
    <property type="entry name" value="Cyt_c-like_dom_sf"/>
</dbReference>
<protein>
    <submittedName>
        <fullName evidence="9">Methylamine utilization protein</fullName>
    </submittedName>
</protein>
<dbReference type="InterPro" id="IPR004852">
    <property type="entry name" value="Di-haem_cyt_c_peroxidsae"/>
</dbReference>
<evidence type="ECO:0000313" key="10">
    <source>
        <dbReference type="Proteomes" id="UP000599179"/>
    </source>
</evidence>
<feature type="domain" description="Cytochrome c" evidence="8">
    <location>
        <begin position="231"/>
        <end position="370"/>
    </location>
</feature>
<accession>A0ABQ1SL97</accession>
<evidence type="ECO:0000259" key="8">
    <source>
        <dbReference type="PROSITE" id="PS51007"/>
    </source>
</evidence>
<dbReference type="PROSITE" id="PS51257">
    <property type="entry name" value="PROKAR_LIPOPROTEIN"/>
    <property type="match status" value="1"/>
</dbReference>
<keyword evidence="2 7" id="KW-0349">Heme</keyword>
<keyword evidence="6 7" id="KW-0408">Iron</keyword>
<dbReference type="InterPro" id="IPR009056">
    <property type="entry name" value="Cyt_c-like_dom"/>
</dbReference>
<dbReference type="EMBL" id="BMGM01000014">
    <property type="protein sequence ID" value="GGE44875.1"/>
    <property type="molecule type" value="Genomic_DNA"/>
</dbReference>
<reference evidence="10" key="1">
    <citation type="journal article" date="2019" name="Int. J. Syst. Evol. Microbiol.">
        <title>The Global Catalogue of Microorganisms (GCM) 10K type strain sequencing project: providing services to taxonomists for standard genome sequencing and annotation.</title>
        <authorList>
            <consortium name="The Broad Institute Genomics Platform"/>
            <consortium name="The Broad Institute Genome Sequencing Center for Infectious Disease"/>
            <person name="Wu L."/>
            <person name="Ma J."/>
        </authorList>
    </citation>
    <scope>NUCLEOTIDE SEQUENCE [LARGE SCALE GENOMIC DNA]</scope>
    <source>
        <strain evidence="10">CGMCC 1.12931</strain>
    </source>
</reference>
<dbReference type="PANTHER" id="PTHR30600">
    <property type="entry name" value="CYTOCHROME C PEROXIDASE-RELATED"/>
    <property type="match status" value="1"/>
</dbReference>
<comment type="caution">
    <text evidence="9">The sequence shown here is derived from an EMBL/GenBank/DDBJ whole genome shotgun (WGS) entry which is preliminary data.</text>
</comment>
<keyword evidence="5" id="KW-0560">Oxidoreductase</keyword>
<keyword evidence="3 7" id="KW-0479">Metal-binding</keyword>
<organism evidence="9 10">
    <name type="scientific">Psychroflexus planctonicus</name>
    <dbReference type="NCBI Taxonomy" id="1526575"/>
    <lineage>
        <taxon>Bacteria</taxon>
        <taxon>Pseudomonadati</taxon>
        <taxon>Bacteroidota</taxon>
        <taxon>Flavobacteriia</taxon>
        <taxon>Flavobacteriales</taxon>
        <taxon>Flavobacteriaceae</taxon>
        <taxon>Psychroflexus</taxon>
    </lineage>
</organism>
<keyword evidence="10" id="KW-1185">Reference proteome</keyword>
<evidence type="ECO:0000256" key="5">
    <source>
        <dbReference type="ARBA" id="ARBA00023002"/>
    </source>
</evidence>
<evidence type="ECO:0000256" key="3">
    <source>
        <dbReference type="ARBA" id="ARBA00022723"/>
    </source>
</evidence>
<dbReference type="PANTHER" id="PTHR30600:SF10">
    <property type="entry name" value="BLL6722 PROTEIN"/>
    <property type="match status" value="1"/>
</dbReference>
<dbReference type="PROSITE" id="PS51007">
    <property type="entry name" value="CYTC"/>
    <property type="match status" value="2"/>
</dbReference>
<dbReference type="SUPFAM" id="SSF46626">
    <property type="entry name" value="Cytochrome c"/>
    <property type="match status" value="2"/>
</dbReference>
<evidence type="ECO:0000256" key="6">
    <source>
        <dbReference type="ARBA" id="ARBA00023004"/>
    </source>
</evidence>
<sequence length="385" mass="43671">MKQFLTYLSFTFVLFLVSCNQDSKSDYEDVSYLREVYSSGNNENWPNPNLHESVDVSSFEDIGALPHVVFPENNPYTKEKATLGEDLFFDPRLSSSGQIACASCHNPKKGWTDGIEKSIGHKGIMGKRNAMTIINIAHSSSLFWDGRVKTLEEQVSFPIEDPTEMNQDFGIALSQIASLPYYQEKFKAAFEDGKVSDENLRKAIATFQRTIQSKDSKFDQFVKGNDTIFSDEEVLGLHLYRTKANCISCHNTPYFSDNQFHNDGQTLLGSRHEDLGLFNITKDTTDLGKFRTPTLREIELTGPWMHHGNFPTLKDVVQYYNHGNPAPISKKHLKTNDKRIAFLKSSEILEPLQLTNEEVGHIIQFLKTLSSQYTTSDKTDLVVEP</sequence>
<proteinExistence type="predicted"/>
<evidence type="ECO:0000256" key="7">
    <source>
        <dbReference type="PROSITE-ProRule" id="PRU00433"/>
    </source>
</evidence>
<dbReference type="Pfam" id="PF03150">
    <property type="entry name" value="CCP_MauG"/>
    <property type="match status" value="1"/>
</dbReference>
<gene>
    <name evidence="9" type="primary">mauG</name>
    <name evidence="9" type="ORF">GCM10010832_26060</name>
</gene>
<dbReference type="Gene3D" id="1.10.760.10">
    <property type="entry name" value="Cytochrome c-like domain"/>
    <property type="match status" value="2"/>
</dbReference>
<dbReference type="Proteomes" id="UP000599179">
    <property type="component" value="Unassembled WGS sequence"/>
</dbReference>
<dbReference type="InterPro" id="IPR051395">
    <property type="entry name" value="Cytochrome_c_Peroxidase/MauG"/>
</dbReference>